<keyword evidence="3" id="KW-1185">Reference proteome</keyword>
<proteinExistence type="predicted"/>
<evidence type="ECO:0000256" key="1">
    <source>
        <dbReference type="PROSITE-ProRule" id="PRU00023"/>
    </source>
</evidence>
<evidence type="ECO:0000313" key="3">
    <source>
        <dbReference type="Proteomes" id="UP001163046"/>
    </source>
</evidence>
<sequence length="106" mass="11880">MPTLRSCNKEKAEKVATLTELHKCFLKSMIMETAVELRAAITQSEDLVHISKLLDRGQGAMFNLAEQQAAKTPLCLAFQNGHKQPSEGFLLENNADVNMRDKHEPK</sequence>
<dbReference type="PROSITE" id="PS50297">
    <property type="entry name" value="ANK_REP_REGION"/>
    <property type="match status" value="1"/>
</dbReference>
<dbReference type="PROSITE" id="PS50088">
    <property type="entry name" value="ANK_REPEAT"/>
    <property type="match status" value="1"/>
</dbReference>
<accession>A0A9W9YU25</accession>
<feature type="repeat" description="ANK" evidence="1">
    <location>
        <begin position="69"/>
        <end position="102"/>
    </location>
</feature>
<dbReference type="InterPro" id="IPR002110">
    <property type="entry name" value="Ankyrin_rpt"/>
</dbReference>
<protein>
    <submittedName>
        <fullName evidence="2">Uncharacterized protein</fullName>
    </submittedName>
</protein>
<organism evidence="2 3">
    <name type="scientific">Desmophyllum pertusum</name>
    <dbReference type="NCBI Taxonomy" id="174260"/>
    <lineage>
        <taxon>Eukaryota</taxon>
        <taxon>Metazoa</taxon>
        <taxon>Cnidaria</taxon>
        <taxon>Anthozoa</taxon>
        <taxon>Hexacorallia</taxon>
        <taxon>Scleractinia</taxon>
        <taxon>Caryophylliina</taxon>
        <taxon>Caryophylliidae</taxon>
        <taxon>Desmophyllum</taxon>
    </lineage>
</organism>
<reference evidence="2" key="1">
    <citation type="submission" date="2023-01" db="EMBL/GenBank/DDBJ databases">
        <title>Genome assembly of the deep-sea coral Lophelia pertusa.</title>
        <authorList>
            <person name="Herrera S."/>
            <person name="Cordes E."/>
        </authorList>
    </citation>
    <scope>NUCLEOTIDE SEQUENCE</scope>
    <source>
        <strain evidence="2">USNM1676648</strain>
        <tissue evidence="2">Polyp</tissue>
    </source>
</reference>
<dbReference type="SUPFAM" id="SSF48403">
    <property type="entry name" value="Ankyrin repeat"/>
    <property type="match status" value="1"/>
</dbReference>
<dbReference type="AlphaFoldDB" id="A0A9W9YU25"/>
<dbReference type="Gene3D" id="1.25.40.20">
    <property type="entry name" value="Ankyrin repeat-containing domain"/>
    <property type="match status" value="1"/>
</dbReference>
<name>A0A9W9YU25_9CNID</name>
<dbReference type="EMBL" id="MU827042">
    <property type="protein sequence ID" value="KAJ7369366.1"/>
    <property type="molecule type" value="Genomic_DNA"/>
</dbReference>
<dbReference type="Proteomes" id="UP001163046">
    <property type="component" value="Unassembled WGS sequence"/>
</dbReference>
<keyword evidence="1" id="KW-0040">ANK repeat</keyword>
<comment type="caution">
    <text evidence="2">The sequence shown here is derived from an EMBL/GenBank/DDBJ whole genome shotgun (WGS) entry which is preliminary data.</text>
</comment>
<evidence type="ECO:0000313" key="2">
    <source>
        <dbReference type="EMBL" id="KAJ7369366.1"/>
    </source>
</evidence>
<gene>
    <name evidence="2" type="ORF">OS493_039609</name>
</gene>
<dbReference type="InterPro" id="IPR036770">
    <property type="entry name" value="Ankyrin_rpt-contain_sf"/>
</dbReference>